<proteinExistence type="predicted"/>
<reference evidence="2" key="1">
    <citation type="journal article" date="2005" name="Nature">
        <title>The map-based sequence of the rice genome.</title>
        <authorList>
            <consortium name="International rice genome sequencing project (IRGSP)"/>
            <person name="Matsumoto T."/>
            <person name="Wu J."/>
            <person name="Kanamori H."/>
            <person name="Katayose Y."/>
            <person name="Fujisawa M."/>
            <person name="Namiki N."/>
            <person name="Mizuno H."/>
            <person name="Yamamoto K."/>
            <person name="Antonio B.A."/>
            <person name="Baba T."/>
            <person name="Sakata K."/>
            <person name="Nagamura Y."/>
            <person name="Aoki H."/>
            <person name="Arikawa K."/>
            <person name="Arita K."/>
            <person name="Bito T."/>
            <person name="Chiden Y."/>
            <person name="Fujitsuka N."/>
            <person name="Fukunaka R."/>
            <person name="Hamada M."/>
            <person name="Harada C."/>
            <person name="Hayashi A."/>
            <person name="Hijishita S."/>
            <person name="Honda M."/>
            <person name="Hosokawa S."/>
            <person name="Ichikawa Y."/>
            <person name="Idonuma A."/>
            <person name="Iijima M."/>
            <person name="Ikeda M."/>
            <person name="Ikeno M."/>
            <person name="Ito K."/>
            <person name="Ito S."/>
            <person name="Ito T."/>
            <person name="Ito Y."/>
            <person name="Ito Y."/>
            <person name="Iwabuchi A."/>
            <person name="Kamiya K."/>
            <person name="Karasawa W."/>
            <person name="Kurita K."/>
            <person name="Katagiri S."/>
            <person name="Kikuta A."/>
            <person name="Kobayashi H."/>
            <person name="Kobayashi N."/>
            <person name="Machita K."/>
            <person name="Maehara T."/>
            <person name="Masukawa M."/>
            <person name="Mizubayashi T."/>
            <person name="Mukai Y."/>
            <person name="Nagasaki H."/>
            <person name="Nagata Y."/>
            <person name="Naito S."/>
            <person name="Nakashima M."/>
            <person name="Nakama Y."/>
            <person name="Nakamichi Y."/>
            <person name="Nakamura M."/>
            <person name="Meguro A."/>
            <person name="Negishi M."/>
            <person name="Ohta I."/>
            <person name="Ohta T."/>
            <person name="Okamoto M."/>
            <person name="Ono N."/>
            <person name="Saji S."/>
            <person name="Sakaguchi M."/>
            <person name="Sakai K."/>
            <person name="Shibata M."/>
            <person name="Shimokawa T."/>
            <person name="Song J."/>
            <person name="Takazaki Y."/>
            <person name="Terasawa K."/>
            <person name="Tsugane M."/>
            <person name="Tsuji K."/>
            <person name="Ueda S."/>
            <person name="Waki K."/>
            <person name="Yamagata H."/>
            <person name="Yamamoto M."/>
            <person name="Yamamoto S."/>
            <person name="Yamane H."/>
            <person name="Yoshiki S."/>
            <person name="Yoshihara R."/>
            <person name="Yukawa K."/>
            <person name="Zhong H."/>
            <person name="Yano M."/>
            <person name="Yuan Q."/>
            <person name="Ouyang S."/>
            <person name="Liu J."/>
            <person name="Jones K.M."/>
            <person name="Gansberger K."/>
            <person name="Moffat K."/>
            <person name="Hill J."/>
            <person name="Bera J."/>
            <person name="Fadrosh D."/>
            <person name="Jin S."/>
            <person name="Johri S."/>
            <person name="Kim M."/>
            <person name="Overton L."/>
            <person name="Reardon M."/>
            <person name="Tsitrin T."/>
            <person name="Vuong H."/>
            <person name="Weaver B."/>
            <person name="Ciecko A."/>
            <person name="Tallon L."/>
            <person name="Jackson J."/>
            <person name="Pai G."/>
            <person name="Aken S.V."/>
            <person name="Utterback T."/>
            <person name="Reidmuller S."/>
            <person name="Feldblyum T."/>
            <person name="Hsiao J."/>
            <person name="Zismann V."/>
            <person name="Iobst S."/>
            <person name="de Vazeille A.R."/>
            <person name="Buell C.R."/>
            <person name="Ying K."/>
            <person name="Li Y."/>
            <person name="Lu T."/>
            <person name="Huang Y."/>
            <person name="Zhao Q."/>
            <person name="Feng Q."/>
            <person name="Zhang L."/>
            <person name="Zhu J."/>
            <person name="Weng Q."/>
            <person name="Mu J."/>
            <person name="Lu Y."/>
            <person name="Fan D."/>
            <person name="Liu Y."/>
            <person name="Guan J."/>
            <person name="Zhang Y."/>
            <person name="Yu S."/>
            <person name="Liu X."/>
            <person name="Zhang Y."/>
            <person name="Hong G."/>
            <person name="Han B."/>
            <person name="Choisne N."/>
            <person name="Demange N."/>
            <person name="Orjeda G."/>
            <person name="Samain S."/>
            <person name="Cattolico L."/>
            <person name="Pelletier E."/>
            <person name="Couloux A."/>
            <person name="Segurens B."/>
            <person name="Wincker P."/>
            <person name="D'Hont A."/>
            <person name="Scarpelli C."/>
            <person name="Weissenbach J."/>
            <person name="Salanoubat M."/>
            <person name="Quetier F."/>
            <person name="Yu Y."/>
            <person name="Kim H.R."/>
            <person name="Rambo T."/>
            <person name="Currie J."/>
            <person name="Collura K."/>
            <person name="Luo M."/>
            <person name="Yang T."/>
            <person name="Ammiraju J.S.S."/>
            <person name="Engler F."/>
            <person name="Soderlund C."/>
            <person name="Wing R.A."/>
            <person name="Palmer L.E."/>
            <person name="de la Bastide M."/>
            <person name="Spiegel L."/>
            <person name="Nascimento L."/>
            <person name="Zutavern T."/>
            <person name="O'Shaughnessy A."/>
            <person name="Dike S."/>
            <person name="Dedhia N."/>
            <person name="Preston R."/>
            <person name="Balija V."/>
            <person name="McCombie W.R."/>
            <person name="Chow T."/>
            <person name="Chen H."/>
            <person name="Chung M."/>
            <person name="Chen C."/>
            <person name="Shaw J."/>
            <person name="Wu H."/>
            <person name="Hsiao K."/>
            <person name="Chao Y."/>
            <person name="Chu M."/>
            <person name="Cheng C."/>
            <person name="Hour A."/>
            <person name="Lee P."/>
            <person name="Lin S."/>
            <person name="Lin Y."/>
            <person name="Liou J."/>
            <person name="Liu S."/>
            <person name="Hsing Y."/>
            <person name="Raghuvanshi S."/>
            <person name="Mohanty A."/>
            <person name="Bharti A.K."/>
            <person name="Gaur A."/>
            <person name="Gupta V."/>
            <person name="Kumar D."/>
            <person name="Ravi V."/>
            <person name="Vij S."/>
            <person name="Kapur A."/>
            <person name="Khurana P."/>
            <person name="Khurana P."/>
            <person name="Khurana J.P."/>
            <person name="Tyagi A.K."/>
            <person name="Gaikwad K."/>
            <person name="Singh A."/>
            <person name="Dalal V."/>
            <person name="Srivastava S."/>
            <person name="Dixit A."/>
            <person name="Pal A.K."/>
            <person name="Ghazi I.A."/>
            <person name="Yadav M."/>
            <person name="Pandit A."/>
            <person name="Bhargava A."/>
            <person name="Sureshbabu K."/>
            <person name="Batra K."/>
            <person name="Sharma T.R."/>
            <person name="Mohapatra T."/>
            <person name="Singh N.K."/>
            <person name="Messing J."/>
            <person name="Nelson A.B."/>
            <person name="Fuks G."/>
            <person name="Kavchok S."/>
            <person name="Keizer G."/>
            <person name="Linton E."/>
            <person name="Llaca V."/>
            <person name="Song R."/>
            <person name="Tanyolac B."/>
            <person name="Young S."/>
            <person name="Ho-Il K."/>
            <person name="Hahn J.H."/>
            <person name="Sangsakoo G."/>
            <person name="Vanavichit A."/>
            <person name="de Mattos Luiz.A.T."/>
            <person name="Zimmer P.D."/>
            <person name="Malone G."/>
            <person name="Dellagostin O."/>
            <person name="de Oliveira A.C."/>
            <person name="Bevan M."/>
            <person name="Bancroft I."/>
            <person name="Minx P."/>
            <person name="Cordum H."/>
            <person name="Wilson R."/>
            <person name="Cheng Z."/>
            <person name="Jin W."/>
            <person name="Jiang J."/>
            <person name="Leong S.A."/>
            <person name="Iwama H."/>
            <person name="Gojobori T."/>
            <person name="Itoh T."/>
            <person name="Niimura Y."/>
            <person name="Fujii Y."/>
            <person name="Habara T."/>
            <person name="Sakai H."/>
            <person name="Sato Y."/>
            <person name="Wilson G."/>
            <person name="Kumar K."/>
            <person name="McCouch S."/>
            <person name="Juretic N."/>
            <person name="Hoen D."/>
            <person name="Wright S."/>
            <person name="Bruskiewich R."/>
            <person name="Bureau T."/>
            <person name="Miyao A."/>
            <person name="Hirochika H."/>
            <person name="Nishikawa T."/>
            <person name="Kadowaki K."/>
            <person name="Sugiura M."/>
            <person name="Burr B."/>
            <person name="Sasaki T."/>
        </authorList>
    </citation>
    <scope>NUCLEOTIDE SEQUENCE [LARGE SCALE GENOMIC DNA]</scope>
    <source>
        <strain evidence="2">cv. Nipponbare</strain>
    </source>
</reference>
<dbReference type="PaxDb" id="39947-A0A0P0VY07"/>
<sequence length="109" mass="12355">MIQINWLVSRLKTKSIDNPNVIMSLEKKKNIFAQCEVDGATENWGISFQLIQFLALALGPPRATFLGMHCQSQIRIEPNSSAELEGYIHIHSFVFPSSQNEYSKIMGKE</sequence>
<name>A0A0P0VY07_ORYSJ</name>
<keyword evidence="2" id="KW-1185">Reference proteome</keyword>
<dbReference type="EMBL" id="AP014959">
    <property type="protein sequence ID" value="BAS84412.1"/>
    <property type="molecule type" value="Genomic_DNA"/>
</dbReference>
<protein>
    <submittedName>
        <fullName evidence="1">Os03g0376350 protein</fullName>
    </submittedName>
</protein>
<accession>A0A0P0VY07</accession>
<dbReference type="Gramene" id="Os03t0376350-01">
    <property type="protein sequence ID" value="Os03t0376350-01"/>
    <property type="gene ID" value="Os03g0376350"/>
</dbReference>
<evidence type="ECO:0000313" key="1">
    <source>
        <dbReference type="EMBL" id="BAS84412.1"/>
    </source>
</evidence>
<evidence type="ECO:0000313" key="2">
    <source>
        <dbReference type="Proteomes" id="UP000059680"/>
    </source>
</evidence>
<dbReference type="Proteomes" id="UP000059680">
    <property type="component" value="Chromosome 3"/>
</dbReference>
<dbReference type="InParanoid" id="A0A0P0VY07"/>
<reference evidence="1 2" key="3">
    <citation type="journal article" date="2013" name="Rice">
        <title>Improvement of the Oryza sativa Nipponbare reference genome using next generation sequence and optical map data.</title>
        <authorList>
            <person name="Kawahara Y."/>
            <person name="de la Bastide M."/>
            <person name="Hamilton J.P."/>
            <person name="Kanamori H."/>
            <person name="McCombie W.R."/>
            <person name="Ouyang S."/>
            <person name="Schwartz D.C."/>
            <person name="Tanaka T."/>
            <person name="Wu J."/>
            <person name="Zhou S."/>
            <person name="Childs K.L."/>
            <person name="Davidson R.M."/>
            <person name="Lin H."/>
            <person name="Quesada-Ocampo L."/>
            <person name="Vaillancourt B."/>
            <person name="Sakai H."/>
            <person name="Lee S.S."/>
            <person name="Kim J."/>
            <person name="Numa H."/>
            <person name="Itoh T."/>
            <person name="Buell C.R."/>
            <person name="Matsumoto T."/>
        </authorList>
    </citation>
    <scope>NUCLEOTIDE SEQUENCE [LARGE SCALE GENOMIC DNA]</scope>
    <source>
        <strain evidence="2">cv. Nipponbare</strain>
    </source>
</reference>
<dbReference type="AlphaFoldDB" id="A0A0P0VY07"/>
<gene>
    <name evidence="1" type="ordered locus">Os03g0376350</name>
    <name evidence="1" type="ORF">OSNPB_030376350</name>
</gene>
<reference evidence="1 2" key="2">
    <citation type="journal article" date="2013" name="Plant Cell Physiol.">
        <title>Rice Annotation Project Database (RAP-DB): an integrative and interactive database for rice genomics.</title>
        <authorList>
            <person name="Sakai H."/>
            <person name="Lee S.S."/>
            <person name="Tanaka T."/>
            <person name="Numa H."/>
            <person name="Kim J."/>
            <person name="Kawahara Y."/>
            <person name="Wakimoto H."/>
            <person name="Yang C.C."/>
            <person name="Iwamoto M."/>
            <person name="Abe T."/>
            <person name="Yamada Y."/>
            <person name="Muto A."/>
            <person name="Inokuchi H."/>
            <person name="Ikemura T."/>
            <person name="Matsumoto T."/>
            <person name="Sasaki T."/>
            <person name="Itoh T."/>
        </authorList>
    </citation>
    <scope>NUCLEOTIDE SEQUENCE [LARGE SCALE GENOMIC DNA]</scope>
    <source>
        <strain evidence="2">cv. Nipponbare</strain>
    </source>
</reference>
<organism evidence="1 2">
    <name type="scientific">Oryza sativa subsp. japonica</name>
    <name type="common">Rice</name>
    <dbReference type="NCBI Taxonomy" id="39947"/>
    <lineage>
        <taxon>Eukaryota</taxon>
        <taxon>Viridiplantae</taxon>
        <taxon>Streptophyta</taxon>
        <taxon>Embryophyta</taxon>
        <taxon>Tracheophyta</taxon>
        <taxon>Spermatophyta</taxon>
        <taxon>Magnoliopsida</taxon>
        <taxon>Liliopsida</taxon>
        <taxon>Poales</taxon>
        <taxon>Poaceae</taxon>
        <taxon>BOP clade</taxon>
        <taxon>Oryzoideae</taxon>
        <taxon>Oryzeae</taxon>
        <taxon>Oryzinae</taxon>
        <taxon>Oryza</taxon>
        <taxon>Oryza sativa</taxon>
    </lineage>
</organism>